<organism evidence="2 3">
    <name type="scientific">Frankliniella fusca</name>
    <dbReference type="NCBI Taxonomy" id="407009"/>
    <lineage>
        <taxon>Eukaryota</taxon>
        <taxon>Metazoa</taxon>
        <taxon>Ecdysozoa</taxon>
        <taxon>Arthropoda</taxon>
        <taxon>Hexapoda</taxon>
        <taxon>Insecta</taxon>
        <taxon>Pterygota</taxon>
        <taxon>Neoptera</taxon>
        <taxon>Paraneoptera</taxon>
        <taxon>Thysanoptera</taxon>
        <taxon>Terebrantia</taxon>
        <taxon>Thripoidea</taxon>
        <taxon>Thripidae</taxon>
        <taxon>Frankliniella</taxon>
    </lineage>
</organism>
<dbReference type="AlphaFoldDB" id="A0AAE1LDF6"/>
<evidence type="ECO:0000256" key="1">
    <source>
        <dbReference type="SAM" id="MobiDB-lite"/>
    </source>
</evidence>
<sequence>MDKRKQGFGKSPAPAKRSRPDDDEDEDFPGSFEEELAFMDANEADLTELIGQIHINPESIQLHLHF</sequence>
<feature type="compositionally biased region" description="Acidic residues" evidence="1">
    <location>
        <begin position="21"/>
        <end position="31"/>
    </location>
</feature>
<dbReference type="Proteomes" id="UP001219518">
    <property type="component" value="Unassembled WGS sequence"/>
</dbReference>
<gene>
    <name evidence="2" type="ORF">KUF71_005455</name>
</gene>
<accession>A0AAE1LDF6</accession>
<evidence type="ECO:0000313" key="3">
    <source>
        <dbReference type="Proteomes" id="UP001219518"/>
    </source>
</evidence>
<keyword evidence="3" id="KW-1185">Reference proteome</keyword>
<comment type="caution">
    <text evidence="2">The sequence shown here is derived from an EMBL/GenBank/DDBJ whole genome shotgun (WGS) entry which is preliminary data.</text>
</comment>
<proteinExistence type="predicted"/>
<feature type="region of interest" description="Disordered" evidence="1">
    <location>
        <begin position="1"/>
        <end position="31"/>
    </location>
</feature>
<name>A0AAE1LDF6_9NEOP</name>
<evidence type="ECO:0000313" key="2">
    <source>
        <dbReference type="EMBL" id="KAK3914659.1"/>
    </source>
</evidence>
<protein>
    <submittedName>
        <fullName evidence="2">DNA polymerase delta catalytic subunit</fullName>
    </submittedName>
</protein>
<dbReference type="EMBL" id="JAHWGI010000383">
    <property type="protein sequence ID" value="KAK3914659.1"/>
    <property type="molecule type" value="Genomic_DNA"/>
</dbReference>
<reference evidence="2" key="2">
    <citation type="journal article" date="2023" name="BMC Genomics">
        <title>Pest status, molecular evolution, and epigenetic factors derived from the genome assembly of Frankliniella fusca, a thysanopteran phytovirus vector.</title>
        <authorList>
            <person name="Catto M.A."/>
            <person name="Labadie P.E."/>
            <person name="Jacobson A.L."/>
            <person name="Kennedy G.G."/>
            <person name="Srinivasan R."/>
            <person name="Hunt B.G."/>
        </authorList>
    </citation>
    <scope>NUCLEOTIDE SEQUENCE</scope>
    <source>
        <strain evidence="2">PL_HMW_Pooled</strain>
    </source>
</reference>
<reference evidence="2" key="1">
    <citation type="submission" date="2021-07" db="EMBL/GenBank/DDBJ databases">
        <authorList>
            <person name="Catto M.A."/>
            <person name="Jacobson A."/>
            <person name="Kennedy G."/>
            <person name="Labadie P."/>
            <person name="Hunt B.G."/>
            <person name="Srinivasan R."/>
        </authorList>
    </citation>
    <scope>NUCLEOTIDE SEQUENCE</scope>
    <source>
        <strain evidence="2">PL_HMW_Pooled</strain>
        <tissue evidence="2">Head</tissue>
    </source>
</reference>